<evidence type="ECO:0000313" key="3">
    <source>
        <dbReference type="Proteomes" id="UP000027238"/>
    </source>
</evidence>
<comment type="caution">
    <text evidence="2">The sequence shown here is derived from an EMBL/GenBank/DDBJ whole genome shotgun (WGS) entry which is preliminary data.</text>
</comment>
<dbReference type="STRING" id="1173701.A0A066XFT1"/>
<dbReference type="eggNOG" id="ENOG502R9ZE">
    <property type="taxonomic scope" value="Eukaryota"/>
</dbReference>
<keyword evidence="3" id="KW-1185">Reference proteome</keyword>
<reference evidence="3" key="1">
    <citation type="journal article" date="2014" name="Genome Announc.">
        <title>Draft genome sequence of Colletotrichum sublineola, a destructive pathogen of cultivated sorghum.</title>
        <authorList>
            <person name="Baroncelli R."/>
            <person name="Sanz-Martin J.M."/>
            <person name="Rech G.E."/>
            <person name="Sukno S.A."/>
            <person name="Thon M.R."/>
        </authorList>
    </citation>
    <scope>NUCLEOTIDE SEQUENCE [LARGE SCALE GENOMIC DNA]</scope>
    <source>
        <strain evidence="3">TX430BB</strain>
    </source>
</reference>
<dbReference type="OrthoDB" id="3598746at2759"/>
<gene>
    <name evidence="2" type="ORF">CSUB01_08618</name>
</gene>
<feature type="chain" id="PRO_5001630153" evidence="1">
    <location>
        <begin position="19"/>
        <end position="80"/>
    </location>
</feature>
<keyword evidence="1" id="KW-0732">Signal</keyword>
<accession>A0A066XFT1</accession>
<proteinExistence type="predicted"/>
<name>A0A066XFT1_COLSU</name>
<dbReference type="HOGENOM" id="CLU_2589647_0_0_1"/>
<sequence>MKFSLFTMAAVLVAFAAAAPTPEPAELVARQCTCKKYGDEWLCIGPKCGLAISYNKEHLGAGFLTRDLEVLEPSQRDTYH</sequence>
<evidence type="ECO:0000256" key="1">
    <source>
        <dbReference type="SAM" id="SignalP"/>
    </source>
</evidence>
<dbReference type="AlphaFoldDB" id="A0A066XFT1"/>
<dbReference type="Proteomes" id="UP000027238">
    <property type="component" value="Unassembled WGS sequence"/>
</dbReference>
<organism evidence="2 3">
    <name type="scientific">Colletotrichum sublineola</name>
    <name type="common">Sorghum anthracnose fungus</name>
    <dbReference type="NCBI Taxonomy" id="1173701"/>
    <lineage>
        <taxon>Eukaryota</taxon>
        <taxon>Fungi</taxon>
        <taxon>Dikarya</taxon>
        <taxon>Ascomycota</taxon>
        <taxon>Pezizomycotina</taxon>
        <taxon>Sordariomycetes</taxon>
        <taxon>Hypocreomycetidae</taxon>
        <taxon>Glomerellales</taxon>
        <taxon>Glomerellaceae</taxon>
        <taxon>Colletotrichum</taxon>
        <taxon>Colletotrichum graminicola species complex</taxon>
    </lineage>
</organism>
<evidence type="ECO:0000313" key="2">
    <source>
        <dbReference type="EMBL" id="KDN64601.1"/>
    </source>
</evidence>
<feature type="signal peptide" evidence="1">
    <location>
        <begin position="1"/>
        <end position="18"/>
    </location>
</feature>
<dbReference type="EMBL" id="JMSE01001116">
    <property type="protein sequence ID" value="KDN64601.1"/>
    <property type="molecule type" value="Genomic_DNA"/>
</dbReference>
<protein>
    <submittedName>
        <fullName evidence="2">Uncharacterized protein</fullName>
    </submittedName>
</protein>